<feature type="region of interest" description="Disordered" evidence="4">
    <location>
        <begin position="1"/>
        <end position="29"/>
    </location>
</feature>
<dbReference type="InterPro" id="IPR007219">
    <property type="entry name" value="XnlR_reg_dom"/>
</dbReference>
<name>A0AA38VQ70_9PEZI</name>
<dbReference type="PROSITE" id="PS50048">
    <property type="entry name" value="ZN2_CY6_FUNGAL_2"/>
    <property type="match status" value="1"/>
</dbReference>
<keyword evidence="2" id="KW-0479">Metal-binding</keyword>
<gene>
    <name evidence="6" type="ORF">NKR19_g3964</name>
</gene>
<dbReference type="CDD" id="cd12148">
    <property type="entry name" value="fungal_TF_MHR"/>
    <property type="match status" value="1"/>
</dbReference>
<dbReference type="SUPFAM" id="SSF57701">
    <property type="entry name" value="Zn2/Cys6 DNA-binding domain"/>
    <property type="match status" value="1"/>
</dbReference>
<feature type="domain" description="Zn(2)-C6 fungal-type" evidence="5">
    <location>
        <begin position="38"/>
        <end position="69"/>
    </location>
</feature>
<dbReference type="GO" id="GO:0000981">
    <property type="term" value="F:DNA-binding transcription factor activity, RNA polymerase II-specific"/>
    <property type="evidence" value="ECO:0007669"/>
    <property type="project" value="InterPro"/>
</dbReference>
<sequence>MPSTEKPAGFFSTFSILDPNGTHEGNPRAQKRNRRVFVCIPCHRRKLKCDKGQPCSRCTQSGSVDECIYQPLLNSSAVKRESITPEPLKEFSSPLKGCSRPQDRTRSSYRVSDGKARVSGSTHWAKIACEFEEASPYIFGTDTQWDTRYSQIKGLSYLFSSFGSMNFPFSNTSPIPPSQRDIVDQLPPRQVVESLVTCYFHSCEVTHRLFQPLQFWEELSALWSSSDHVSDGWLAQLLMILAIGSQNAPDYLLDNTGRSRGEWTDVFLEGAQISFGRSPYMTSPNLTTVRTLCLMVLARMLEIVKGSTSSQIVSLLGFVTRLAMSMQLHRTARLFPAMPAIEAELRRRIWVTIQLLDVDVAMRAGTSFLCTEFDAEPPLNVNESDFRRSNQGIWEVDTFRASVPGHTDGSFQVKLARFMPLVADIINTVNSPSQPLVDYETVLSWDRRLQKTLREAETAFAIRSHGMADRYRRATTQRQLIEVLAHRAKLAIHLAFTRSPYDERFGASYRAVRDSSLALLAIQESWSGSGAASSICSDSSRSSSPSTSSSEDPASFNGWLVDLCRDDFDTAMLCMILAIRKDNYGGGKMDDMPPRDMAWAVLRQGLMLFRQRACRSLHHFKQFVGLSIMAGVLQSIGSPRAMLATMMQVADDVEQTVLAGKQDMIWIGNSSTLLVHESLDPAVSLLDMDPELLNMHIQ</sequence>
<protein>
    <submittedName>
        <fullName evidence="6">Oleate activated transcription factor 3</fullName>
    </submittedName>
</protein>
<dbReference type="InterPro" id="IPR001138">
    <property type="entry name" value="Zn2Cys6_DnaBD"/>
</dbReference>
<dbReference type="Pfam" id="PF00172">
    <property type="entry name" value="Zn_clus"/>
    <property type="match status" value="1"/>
</dbReference>
<evidence type="ECO:0000256" key="3">
    <source>
        <dbReference type="ARBA" id="ARBA00023242"/>
    </source>
</evidence>
<dbReference type="GO" id="GO:0003677">
    <property type="term" value="F:DNA binding"/>
    <property type="evidence" value="ECO:0007669"/>
    <property type="project" value="InterPro"/>
</dbReference>
<dbReference type="AlphaFoldDB" id="A0AA38VQ70"/>
<dbReference type="PANTHER" id="PTHR31001">
    <property type="entry name" value="UNCHARACTERIZED TRANSCRIPTIONAL REGULATORY PROTEIN"/>
    <property type="match status" value="1"/>
</dbReference>
<keyword evidence="7" id="KW-1185">Reference proteome</keyword>
<comment type="subcellular location">
    <subcellularLocation>
        <location evidence="1">Nucleus</location>
    </subcellularLocation>
</comment>
<keyword evidence="3" id="KW-0539">Nucleus</keyword>
<evidence type="ECO:0000313" key="6">
    <source>
        <dbReference type="EMBL" id="KAJ9156951.1"/>
    </source>
</evidence>
<evidence type="ECO:0000256" key="2">
    <source>
        <dbReference type="ARBA" id="ARBA00022723"/>
    </source>
</evidence>
<dbReference type="SMART" id="SM00066">
    <property type="entry name" value="GAL4"/>
    <property type="match status" value="1"/>
</dbReference>
<comment type="caution">
    <text evidence="6">The sequence shown here is derived from an EMBL/GenBank/DDBJ whole genome shotgun (WGS) entry which is preliminary data.</text>
</comment>
<dbReference type="GO" id="GO:0008270">
    <property type="term" value="F:zinc ion binding"/>
    <property type="evidence" value="ECO:0007669"/>
    <property type="project" value="InterPro"/>
</dbReference>
<dbReference type="GO" id="GO:0006351">
    <property type="term" value="P:DNA-templated transcription"/>
    <property type="evidence" value="ECO:0007669"/>
    <property type="project" value="InterPro"/>
</dbReference>
<dbReference type="InterPro" id="IPR036864">
    <property type="entry name" value="Zn2-C6_fun-type_DNA-bd_sf"/>
</dbReference>
<feature type="region of interest" description="Disordered" evidence="4">
    <location>
        <begin position="529"/>
        <end position="554"/>
    </location>
</feature>
<dbReference type="EMBL" id="JANBVN010000047">
    <property type="protein sequence ID" value="KAJ9156951.1"/>
    <property type="molecule type" value="Genomic_DNA"/>
</dbReference>
<organism evidence="6 7">
    <name type="scientific">Coniochaeta hoffmannii</name>
    <dbReference type="NCBI Taxonomy" id="91930"/>
    <lineage>
        <taxon>Eukaryota</taxon>
        <taxon>Fungi</taxon>
        <taxon>Dikarya</taxon>
        <taxon>Ascomycota</taxon>
        <taxon>Pezizomycotina</taxon>
        <taxon>Sordariomycetes</taxon>
        <taxon>Sordariomycetidae</taxon>
        <taxon>Coniochaetales</taxon>
        <taxon>Coniochaetaceae</taxon>
        <taxon>Coniochaeta</taxon>
    </lineage>
</organism>
<dbReference type="Pfam" id="PF04082">
    <property type="entry name" value="Fungal_trans"/>
    <property type="match status" value="1"/>
</dbReference>
<dbReference type="InterPro" id="IPR050613">
    <property type="entry name" value="Sec_Metabolite_Reg"/>
</dbReference>
<evidence type="ECO:0000313" key="7">
    <source>
        <dbReference type="Proteomes" id="UP001174691"/>
    </source>
</evidence>
<dbReference type="CDD" id="cd00067">
    <property type="entry name" value="GAL4"/>
    <property type="match status" value="1"/>
</dbReference>
<dbReference type="SMART" id="SM00906">
    <property type="entry name" value="Fungal_trans"/>
    <property type="match status" value="1"/>
</dbReference>
<dbReference type="PROSITE" id="PS00463">
    <property type="entry name" value="ZN2_CY6_FUNGAL_1"/>
    <property type="match status" value="1"/>
</dbReference>
<dbReference type="PANTHER" id="PTHR31001:SF58">
    <property type="entry name" value="ZN(II)2CYS6 TRANSCRIPTION FACTOR (EUROFUNG)"/>
    <property type="match status" value="1"/>
</dbReference>
<evidence type="ECO:0000256" key="4">
    <source>
        <dbReference type="SAM" id="MobiDB-lite"/>
    </source>
</evidence>
<accession>A0AA38VQ70</accession>
<proteinExistence type="predicted"/>
<feature type="region of interest" description="Disordered" evidence="4">
    <location>
        <begin position="84"/>
        <end position="110"/>
    </location>
</feature>
<reference evidence="6" key="1">
    <citation type="submission" date="2022-07" db="EMBL/GenBank/DDBJ databases">
        <title>Fungi with potential for degradation of polypropylene.</title>
        <authorList>
            <person name="Gostincar C."/>
        </authorList>
    </citation>
    <scope>NUCLEOTIDE SEQUENCE</scope>
    <source>
        <strain evidence="6">EXF-13287</strain>
    </source>
</reference>
<dbReference type="Gene3D" id="4.10.240.10">
    <property type="entry name" value="Zn(2)-C6 fungal-type DNA-binding domain"/>
    <property type="match status" value="1"/>
</dbReference>
<dbReference type="GO" id="GO:0005634">
    <property type="term" value="C:nucleus"/>
    <property type="evidence" value="ECO:0007669"/>
    <property type="project" value="UniProtKB-SubCell"/>
</dbReference>
<evidence type="ECO:0000256" key="1">
    <source>
        <dbReference type="ARBA" id="ARBA00004123"/>
    </source>
</evidence>
<feature type="compositionally biased region" description="Basic and acidic residues" evidence="4">
    <location>
        <begin position="101"/>
        <end position="110"/>
    </location>
</feature>
<dbReference type="Proteomes" id="UP001174691">
    <property type="component" value="Unassembled WGS sequence"/>
</dbReference>
<evidence type="ECO:0000259" key="5">
    <source>
        <dbReference type="PROSITE" id="PS50048"/>
    </source>
</evidence>